<gene>
    <name evidence="1" type="ORF">GO608_15455</name>
</gene>
<dbReference type="InterPro" id="IPR033786">
    <property type="entry name" value="TTHB210-like"/>
</dbReference>
<protein>
    <submittedName>
        <fullName evidence="1">Uncharacterized protein</fullName>
    </submittedName>
</protein>
<dbReference type="Gene3D" id="3.30.200.270">
    <property type="match status" value="1"/>
</dbReference>
<keyword evidence="2" id="KW-1185">Reference proteome</keyword>
<evidence type="ECO:0000313" key="1">
    <source>
        <dbReference type="EMBL" id="NMF94719.1"/>
    </source>
</evidence>
<accession>A0ABX1N610</accession>
<comment type="caution">
    <text evidence="1">The sequence shown here is derived from an EMBL/GenBank/DDBJ whole genome shotgun (WGS) entry which is preliminary data.</text>
</comment>
<organism evidence="1 2">
    <name type="scientific">Aromatoleum buckelii</name>
    <dbReference type="NCBI Taxonomy" id="200254"/>
    <lineage>
        <taxon>Bacteria</taxon>
        <taxon>Pseudomonadati</taxon>
        <taxon>Pseudomonadota</taxon>
        <taxon>Betaproteobacteria</taxon>
        <taxon>Rhodocyclales</taxon>
        <taxon>Rhodocyclaceae</taxon>
        <taxon>Aromatoleum</taxon>
    </lineage>
</organism>
<name>A0ABX1N610_9RHOO</name>
<dbReference type="EMBL" id="WTVH01000035">
    <property type="protein sequence ID" value="NMF94719.1"/>
    <property type="molecule type" value="Genomic_DNA"/>
</dbReference>
<dbReference type="Proteomes" id="UP000601990">
    <property type="component" value="Unassembled WGS sequence"/>
</dbReference>
<sequence>MLPLAMVAPPAAAADITTSPPASFKKVSSLVKLPDFVPGLGTLYVDPATLPVGPFLGYSREGKLINITYMVPLKDIEAHKNFETLGEAAAGIKLNHTDIQYNPGHPGVEEPHYHVVQWLISPADAKAQTK</sequence>
<dbReference type="CDD" id="cd11669">
    <property type="entry name" value="TTHB210-like"/>
    <property type="match status" value="1"/>
</dbReference>
<proteinExistence type="predicted"/>
<reference evidence="1" key="1">
    <citation type="submission" date="2019-12" db="EMBL/GenBank/DDBJ databases">
        <title>Comparative genomics gives insights into the taxonomy of the Azoarcus-Aromatoleum group and reveals separate origins of nif in the plant-associated Azoarcus and non-plant-associated Aromatoleum sub-groups.</title>
        <authorList>
            <person name="Lafos M."/>
            <person name="Maluk M."/>
            <person name="Batista M."/>
            <person name="Junghare M."/>
            <person name="Carmona M."/>
            <person name="Faoro H."/>
            <person name="Cruz L.M."/>
            <person name="Battistoni F."/>
            <person name="De Souza E."/>
            <person name="Pedrosa F."/>
            <person name="Chen W.-M."/>
            <person name="Poole P.S."/>
            <person name="Dixon R.A."/>
            <person name="James E.K."/>
        </authorList>
    </citation>
    <scope>NUCLEOTIDE SEQUENCE</scope>
    <source>
        <strain evidence="1">U120</strain>
    </source>
</reference>
<evidence type="ECO:0000313" key="2">
    <source>
        <dbReference type="Proteomes" id="UP000601990"/>
    </source>
</evidence>